<dbReference type="AlphaFoldDB" id="C9YF77"/>
<name>C9YF77_CURXX</name>
<evidence type="ECO:0008006" key="2">
    <source>
        <dbReference type="Google" id="ProtNLM"/>
    </source>
</evidence>
<dbReference type="EMBL" id="FN543107">
    <property type="protein sequence ID" value="CBA32477.1"/>
    <property type="molecule type" value="Genomic_DNA"/>
</dbReference>
<dbReference type="Pfam" id="PF11161">
    <property type="entry name" value="DUF2944"/>
    <property type="match status" value="1"/>
</dbReference>
<sequence>MRLPFRRNELAMDDIVKLAMVKWPNVPDCFGWLGLDGRGDWYLRDDAAQAAGAFTSGAQGAKGSRLQHEKLIDFIQRNYAADVDGCWYFQNGPQRVYVELQHTPWVWRVSSSGEVASHSGLPTQVSASYLDEAGHLYLATPLGMGLVHTADMEHAAAMVEAGHWSPEDVSQATLESRFGFLRSPSARLKTT</sequence>
<gene>
    <name evidence="1" type="ORF">Csp_D32330</name>
</gene>
<proteinExistence type="predicted"/>
<protein>
    <recommendedName>
        <fullName evidence="2">DUF2946 domain-containing protein</fullName>
    </recommendedName>
</protein>
<reference evidence="1" key="1">
    <citation type="journal article" date="2010" name="Nature">
        <title>The Dynamic genome of Hydra.</title>
        <authorList>
            <person name="Chapman J.A."/>
            <person name="Kirkness E.F."/>
            <person name="Simakov O."/>
            <person name="Hampson S.E."/>
            <person name="Mitros T."/>
            <person name="Weinmaier T."/>
            <person name="Rattei T."/>
            <person name="Balasubramanian P.G."/>
            <person name="Borman J."/>
            <person name="Busam D."/>
            <person name="Disbennett K."/>
            <person name="Pfannkoch C."/>
            <person name="Sumin N."/>
            <person name="Sutton G."/>
            <person name="Viswanathan L."/>
            <person name="Walenz B."/>
            <person name="Goodstein D.M."/>
            <person name="Hellsten U."/>
            <person name="Kawashima T."/>
            <person name="Prochnik S.E."/>
            <person name="Putnam N.H."/>
            <person name="Shu S."/>
            <person name="Blumberg B."/>
            <person name="Dana C.E."/>
            <person name="Gee L."/>
            <person name="Kibler D.F."/>
            <person name="Law L."/>
            <person name="Lindgens D."/>
            <person name="Martinez D.E."/>
            <person name="Peng J."/>
            <person name="Wigge P.A."/>
            <person name="Bertulat B."/>
            <person name="Guder C."/>
            <person name="Nakamura Y."/>
            <person name="Ozbek S."/>
            <person name="Watanabe H."/>
            <person name="Khalturin K."/>
            <person name="Hemmrich G."/>
            <person name="Franke A."/>
            <person name="Augustin R."/>
            <person name="Fraune S."/>
            <person name="Hayakawa E."/>
            <person name="Hayakawa S."/>
            <person name="Hirose M."/>
            <person name="Hwang J."/>
            <person name="Ikeo K."/>
            <person name="Nishimiya-Fujisawa C."/>
            <person name="Ogura A."/>
            <person name="Takahashi T."/>
            <person name="Steinmetz P.R."/>
            <person name="Zhang X."/>
            <person name="Aufschnaiter R."/>
            <person name="Eder M.K."/>
            <person name="Gorny A.K."/>
            <person name="Salvenmoser W."/>
            <person name="Heimberg A.M."/>
            <person name="Wheeler B.M."/>
            <person name="Peterson K.J."/>
            <person name="Boettger A."/>
            <person name="Tischler P."/>
            <person name="Wolf A."/>
            <person name="Gojobori T."/>
            <person name="Remington K.A."/>
            <person name="Strausberg R.L."/>
            <person name="Venter J."/>
            <person name="Technau U."/>
            <person name="Hobmayer B."/>
            <person name="Bosch T.C."/>
            <person name="Holstein T.W."/>
            <person name="Fujisawa T."/>
            <person name="Bode H.R."/>
            <person name="David C.N."/>
            <person name="Rokhsar D.S."/>
            <person name="Steele R.E."/>
        </authorList>
    </citation>
    <scope>NUCLEOTIDE SEQUENCE</scope>
</reference>
<evidence type="ECO:0000313" key="1">
    <source>
        <dbReference type="EMBL" id="CBA32477.1"/>
    </source>
</evidence>
<accession>C9YF77</accession>
<dbReference type="InterPro" id="IPR021332">
    <property type="entry name" value="DUF2944"/>
</dbReference>
<organism evidence="1">
    <name type="scientific">Curvibacter symbiont subsp. Hydra magnipapillata</name>
    <dbReference type="NCBI Taxonomy" id="667019"/>
    <lineage>
        <taxon>Bacteria</taxon>
        <taxon>Pseudomonadati</taxon>
        <taxon>Pseudomonadota</taxon>
        <taxon>Betaproteobacteria</taxon>
        <taxon>Burkholderiales</taxon>
        <taxon>Comamonadaceae</taxon>
        <taxon>Curvibacter</taxon>
    </lineage>
</organism>